<comment type="caution">
    <text evidence="2">The sequence shown here is derived from an EMBL/GenBank/DDBJ whole genome shotgun (WGS) entry which is preliminary data.</text>
</comment>
<sequence>MKRLLLSVLAIYIIYFSFGSVIDYSATLSDVSSNKVAISIMKPMEMSNGDFVKELEDSSKELSVDILHPTRKLVDGEYVGVNYFTQNNADFLNLISKRDSEKIKTGESVYLPTFIDKMYLHQFSDIKELNIDDSKYYISKHNSDKFINELISREIPVTKIQEQSFSDRFITPFTQAYPLTILAFTMIFLIFSKMKEFTVKKLSGYTTVGLIKEQVLSFLSYTLTISATIFLITLTVHSLIFENSFLMFAIFLLKRLALINLIIILLFALTSLLLFLPTNQLQIKGKAHNKELFNVTYVFKTIVGIVIVIYLSGAIGNVLNIYRMYRTVNFLSEKTSNYIQVPINTMGTHISDDAIDDVSSSQINFYNLTVDKFNGIIINVGNFENYGTPSAAEEIGQIDITINNNYLSFNPIYDLEGREISESHLDSRKQAFNLLIPKSLEYDIANINEDYLNWYSEDGLNEGLINNIIYDDEKSKIFSYSAYVVNDDYGEIKSPIIEVYNSTYLENQIGNYFGRHYILKMNSDDVYAEIYPYLEETGLEKLIPNTPFVSDGFA</sequence>
<organism evidence="2 3">
    <name type="scientific">Globicatella sulfidifaciens</name>
    <dbReference type="NCBI Taxonomy" id="136093"/>
    <lineage>
        <taxon>Bacteria</taxon>
        <taxon>Bacillati</taxon>
        <taxon>Bacillota</taxon>
        <taxon>Bacilli</taxon>
        <taxon>Lactobacillales</taxon>
        <taxon>Aerococcaceae</taxon>
        <taxon>Globicatella</taxon>
    </lineage>
</organism>
<evidence type="ECO:0000313" key="3">
    <source>
        <dbReference type="Proteomes" id="UP000541058"/>
    </source>
</evidence>
<keyword evidence="1" id="KW-0472">Membrane</keyword>
<evidence type="ECO:0000313" key="2">
    <source>
        <dbReference type="EMBL" id="NLJ19129.1"/>
    </source>
</evidence>
<feature type="transmembrane region" description="Helical" evidence="1">
    <location>
        <begin position="215"/>
        <end position="236"/>
    </location>
</feature>
<protein>
    <recommendedName>
        <fullName evidence="4">Bacteriocin-associated integral membrane family protein</fullName>
    </recommendedName>
</protein>
<dbReference type="EMBL" id="JAAYSM010000344">
    <property type="protein sequence ID" value="NLJ19129.1"/>
    <property type="molecule type" value="Genomic_DNA"/>
</dbReference>
<evidence type="ECO:0000256" key="1">
    <source>
        <dbReference type="SAM" id="Phobius"/>
    </source>
</evidence>
<feature type="non-terminal residue" evidence="2">
    <location>
        <position position="554"/>
    </location>
</feature>
<proteinExistence type="predicted"/>
<keyword evidence="1" id="KW-1133">Transmembrane helix</keyword>
<accession>A0A7X8C5F4</accession>
<gene>
    <name evidence="2" type="ORF">GX355_09735</name>
</gene>
<evidence type="ECO:0008006" key="4">
    <source>
        <dbReference type="Google" id="ProtNLM"/>
    </source>
</evidence>
<keyword evidence="1" id="KW-0812">Transmembrane</keyword>
<dbReference type="Proteomes" id="UP000541058">
    <property type="component" value="Unassembled WGS sequence"/>
</dbReference>
<dbReference type="AlphaFoldDB" id="A0A7X8C5F4"/>
<feature type="transmembrane region" description="Helical" evidence="1">
    <location>
        <begin position="297"/>
        <end position="319"/>
    </location>
</feature>
<name>A0A7X8C5F4_9LACT</name>
<feature type="transmembrane region" description="Helical" evidence="1">
    <location>
        <begin position="256"/>
        <end position="276"/>
    </location>
</feature>
<feature type="transmembrane region" description="Helical" evidence="1">
    <location>
        <begin position="176"/>
        <end position="194"/>
    </location>
</feature>
<dbReference type="RefSeq" id="WP_276649451.1">
    <property type="nucleotide sequence ID" value="NZ_JAAYSM010000344.1"/>
</dbReference>
<reference evidence="2 3" key="1">
    <citation type="journal article" date="2020" name="Biotechnol. Biofuels">
        <title>New insights from the biogas microbiome by comprehensive genome-resolved metagenomics of nearly 1600 species originating from multiple anaerobic digesters.</title>
        <authorList>
            <person name="Campanaro S."/>
            <person name="Treu L."/>
            <person name="Rodriguez-R L.M."/>
            <person name="Kovalovszki A."/>
            <person name="Ziels R.M."/>
            <person name="Maus I."/>
            <person name="Zhu X."/>
            <person name="Kougias P.G."/>
            <person name="Basile A."/>
            <person name="Luo G."/>
            <person name="Schluter A."/>
            <person name="Konstantinidis K.T."/>
            <person name="Angelidaki I."/>
        </authorList>
    </citation>
    <scope>NUCLEOTIDE SEQUENCE [LARGE SCALE GENOMIC DNA]</scope>
    <source>
        <strain evidence="2">AS23ysBPME_34</strain>
    </source>
</reference>